<feature type="region of interest" description="Disordered" evidence="3">
    <location>
        <begin position="89"/>
        <end position="118"/>
    </location>
</feature>
<dbReference type="InterPro" id="IPR000719">
    <property type="entry name" value="Prot_kinase_dom"/>
</dbReference>
<accession>A0A8K0SG68</accession>
<dbReference type="Gene3D" id="1.10.510.10">
    <property type="entry name" value="Transferase(Phosphotransferase) domain 1"/>
    <property type="match status" value="1"/>
</dbReference>
<feature type="binding site" evidence="2">
    <location>
        <position position="307"/>
    </location>
    <ligand>
        <name>ATP</name>
        <dbReference type="ChEBI" id="CHEBI:30616"/>
    </ligand>
</feature>
<dbReference type="InterPro" id="IPR000253">
    <property type="entry name" value="FHA_dom"/>
</dbReference>
<comment type="caution">
    <text evidence="5">The sequence shown here is derived from an EMBL/GenBank/DDBJ whole genome shotgun (WGS) entry which is preliminary data.</text>
</comment>
<dbReference type="CDD" id="cd00180">
    <property type="entry name" value="PKc"/>
    <property type="match status" value="1"/>
</dbReference>
<feature type="compositionally biased region" description="Low complexity" evidence="3">
    <location>
        <begin position="91"/>
        <end position="105"/>
    </location>
</feature>
<evidence type="ECO:0000259" key="4">
    <source>
        <dbReference type="PROSITE" id="PS50011"/>
    </source>
</evidence>
<keyword evidence="2" id="KW-0547">Nucleotide-binding</keyword>
<dbReference type="PANTHER" id="PTHR44167:SF24">
    <property type="entry name" value="SERINE_THREONINE-PROTEIN KINASE CHK2"/>
    <property type="match status" value="1"/>
</dbReference>
<feature type="domain" description="Protein kinase" evidence="4">
    <location>
        <begin position="279"/>
        <end position="566"/>
    </location>
</feature>
<feature type="compositionally biased region" description="Polar residues" evidence="3">
    <location>
        <begin position="1"/>
        <end position="11"/>
    </location>
</feature>
<feature type="region of interest" description="Disordered" evidence="3">
    <location>
        <begin position="1"/>
        <end position="26"/>
    </location>
</feature>
<dbReference type="PANTHER" id="PTHR44167">
    <property type="entry name" value="OVARIAN-SPECIFIC SERINE/THREONINE-PROTEIN KINASE LOK-RELATED"/>
    <property type="match status" value="1"/>
</dbReference>
<dbReference type="GO" id="GO:0005524">
    <property type="term" value="F:ATP binding"/>
    <property type="evidence" value="ECO:0007669"/>
    <property type="project" value="UniProtKB-UniRule"/>
</dbReference>
<keyword evidence="2" id="KW-0067">ATP-binding</keyword>
<dbReference type="GO" id="GO:0004674">
    <property type="term" value="F:protein serine/threonine kinase activity"/>
    <property type="evidence" value="ECO:0007669"/>
    <property type="project" value="TreeGrafter"/>
</dbReference>
<dbReference type="EMBL" id="JAGPNK010000014">
    <property type="protein sequence ID" value="KAH7308999.1"/>
    <property type="molecule type" value="Genomic_DNA"/>
</dbReference>
<dbReference type="OrthoDB" id="5979581at2759"/>
<dbReference type="GO" id="GO:0005634">
    <property type="term" value="C:nucleus"/>
    <property type="evidence" value="ECO:0007669"/>
    <property type="project" value="TreeGrafter"/>
</dbReference>
<dbReference type="InterPro" id="IPR017441">
    <property type="entry name" value="Protein_kinase_ATP_BS"/>
</dbReference>
<dbReference type="CDD" id="cd00060">
    <property type="entry name" value="FHA"/>
    <property type="match status" value="1"/>
</dbReference>
<dbReference type="Proteomes" id="UP000813444">
    <property type="component" value="Unassembled WGS sequence"/>
</dbReference>
<dbReference type="InterPro" id="IPR011009">
    <property type="entry name" value="Kinase-like_dom_sf"/>
</dbReference>
<protein>
    <submittedName>
        <fullName evidence="5">Kinase-like domain-containing protein</fullName>
    </submittedName>
</protein>
<evidence type="ECO:0000313" key="5">
    <source>
        <dbReference type="EMBL" id="KAH7308999.1"/>
    </source>
</evidence>
<dbReference type="PROSITE" id="PS00107">
    <property type="entry name" value="PROTEIN_KINASE_ATP"/>
    <property type="match status" value="1"/>
</dbReference>
<keyword evidence="5" id="KW-0418">Kinase</keyword>
<proteinExistence type="inferred from homology"/>
<gene>
    <name evidence="5" type="ORF">B0I35DRAFT_441163</name>
</gene>
<organism evidence="5 6">
    <name type="scientific">Stachybotrys elegans</name>
    <dbReference type="NCBI Taxonomy" id="80388"/>
    <lineage>
        <taxon>Eukaryota</taxon>
        <taxon>Fungi</taxon>
        <taxon>Dikarya</taxon>
        <taxon>Ascomycota</taxon>
        <taxon>Pezizomycotina</taxon>
        <taxon>Sordariomycetes</taxon>
        <taxon>Hypocreomycetidae</taxon>
        <taxon>Hypocreales</taxon>
        <taxon>Stachybotryaceae</taxon>
        <taxon>Stachybotrys</taxon>
    </lineage>
</organism>
<name>A0A8K0SG68_9HYPO</name>
<evidence type="ECO:0000256" key="1">
    <source>
        <dbReference type="ARBA" id="ARBA00005575"/>
    </source>
</evidence>
<dbReference type="SUPFAM" id="SSF56112">
    <property type="entry name" value="Protein kinase-like (PK-like)"/>
    <property type="match status" value="1"/>
</dbReference>
<feature type="region of interest" description="Disordered" evidence="3">
    <location>
        <begin position="546"/>
        <end position="580"/>
    </location>
</feature>
<keyword evidence="6" id="KW-1185">Reference proteome</keyword>
<keyword evidence="5" id="KW-0808">Transferase</keyword>
<dbReference type="SMART" id="SM00220">
    <property type="entry name" value="S_TKc"/>
    <property type="match status" value="1"/>
</dbReference>
<dbReference type="GO" id="GO:0005737">
    <property type="term" value="C:cytoplasm"/>
    <property type="evidence" value="ECO:0007669"/>
    <property type="project" value="TreeGrafter"/>
</dbReference>
<dbReference type="Pfam" id="PF00498">
    <property type="entry name" value="FHA"/>
    <property type="match status" value="1"/>
</dbReference>
<dbReference type="AlphaFoldDB" id="A0A8K0SG68"/>
<sequence>MDPGSQSTLGTNEDAPGQEEEDAGPVLATMTLTPDNAEAKLAFNEVAEWLNKQHARDEAQTHASKFMWVASQQTSDSEVTRLLRGFVATDSSSSASPPASPSQSQTNLLDEAEADPEAEPGTEIWTGLYHITLSEPPRQPLRGWVSGSAKIDGNLNDLVLCMPSSASFSRHKVRRHQAVFQIHSTGRMSIQTMSDRSDTYINGNRILRTPHVLNEPASIVTFGSLRYRLEYSHFAQTEAYKAHLQTYLQETLGSTADPQLLSLTPTPSDLTAIKIGQWKVTTGTVGSGAMGRVSIAMNDAGKVVALKRVSVGRQRSSIRTLQRKLETLTRLVKENNEHRLLQLLEVITDDAWGANPAADVWFVLEPAVADTLASLAVRGIFSAGHDRFNIIARVLVDVLEAVAFLHRHSWFHSDLKPENIGIRRWGRNAQSVVLLDLDGAQACPPAGQRIPPSPGTGGTVGYLSPEREMTGYNETSDVWSVGVMALWMIHGRQPWRTSVNPWRPGPQYAREQPHFLGRYKEAIDSTEELGNRGLRHAVLGMIRHPYAEQSNQRRPRFSASEALRYLSGDDSQTAKRAKRE</sequence>
<reference evidence="5" key="1">
    <citation type="journal article" date="2021" name="Nat. Commun.">
        <title>Genetic determinants of endophytism in the Arabidopsis root mycobiome.</title>
        <authorList>
            <person name="Mesny F."/>
            <person name="Miyauchi S."/>
            <person name="Thiergart T."/>
            <person name="Pickel B."/>
            <person name="Atanasova L."/>
            <person name="Karlsson M."/>
            <person name="Huettel B."/>
            <person name="Barry K.W."/>
            <person name="Haridas S."/>
            <person name="Chen C."/>
            <person name="Bauer D."/>
            <person name="Andreopoulos W."/>
            <person name="Pangilinan J."/>
            <person name="LaButti K."/>
            <person name="Riley R."/>
            <person name="Lipzen A."/>
            <person name="Clum A."/>
            <person name="Drula E."/>
            <person name="Henrissat B."/>
            <person name="Kohler A."/>
            <person name="Grigoriev I.V."/>
            <person name="Martin F.M."/>
            <person name="Hacquard S."/>
        </authorList>
    </citation>
    <scope>NUCLEOTIDE SEQUENCE</scope>
    <source>
        <strain evidence="5">MPI-CAGE-CH-0235</strain>
    </source>
</reference>
<evidence type="ECO:0000313" key="6">
    <source>
        <dbReference type="Proteomes" id="UP000813444"/>
    </source>
</evidence>
<comment type="similarity">
    <text evidence="1">Belongs to the protein kinase superfamily. CAMK Ser/Thr protein kinase family. CHEK2 subfamily.</text>
</comment>
<evidence type="ECO:0000256" key="2">
    <source>
        <dbReference type="PROSITE-ProRule" id="PRU10141"/>
    </source>
</evidence>
<dbReference type="PROSITE" id="PS50011">
    <property type="entry name" value="PROTEIN_KINASE_DOM"/>
    <property type="match status" value="1"/>
</dbReference>
<evidence type="ECO:0000256" key="3">
    <source>
        <dbReference type="SAM" id="MobiDB-lite"/>
    </source>
</evidence>
<dbReference type="GO" id="GO:0044773">
    <property type="term" value="P:mitotic DNA damage checkpoint signaling"/>
    <property type="evidence" value="ECO:0007669"/>
    <property type="project" value="TreeGrafter"/>
</dbReference>
<dbReference type="Pfam" id="PF00069">
    <property type="entry name" value="Pkinase"/>
    <property type="match status" value="1"/>
</dbReference>